<comment type="caution">
    <text evidence="2">The sequence shown here is derived from an EMBL/GenBank/DDBJ whole genome shotgun (WGS) entry which is preliminary data.</text>
</comment>
<feature type="region of interest" description="Disordered" evidence="1">
    <location>
        <begin position="93"/>
        <end position="125"/>
    </location>
</feature>
<feature type="compositionally biased region" description="Acidic residues" evidence="1">
    <location>
        <begin position="103"/>
        <end position="116"/>
    </location>
</feature>
<evidence type="ECO:0000256" key="1">
    <source>
        <dbReference type="SAM" id="MobiDB-lite"/>
    </source>
</evidence>
<sequence>MFSCSDLAGRCYYTGGSPFDQRSIVGSEPLVIESVPVVPGRLTPVILPPHPPPSMAGKRLWLFGVNTECGNNDNNQQEESWVLPRAEMGASSSALRLNLSSDHDDENDDGDGDADDQFAKKGKSL</sequence>
<protein>
    <submittedName>
        <fullName evidence="2">Uncharacterized protein</fullName>
    </submittedName>
</protein>
<proteinExistence type="predicted"/>
<dbReference type="AlphaFoldDB" id="A0A8S9SJJ2"/>
<organism evidence="2 3">
    <name type="scientific">Brassica cretica</name>
    <name type="common">Mustard</name>
    <dbReference type="NCBI Taxonomy" id="69181"/>
    <lineage>
        <taxon>Eukaryota</taxon>
        <taxon>Viridiplantae</taxon>
        <taxon>Streptophyta</taxon>
        <taxon>Embryophyta</taxon>
        <taxon>Tracheophyta</taxon>
        <taxon>Spermatophyta</taxon>
        <taxon>Magnoliopsida</taxon>
        <taxon>eudicotyledons</taxon>
        <taxon>Gunneridae</taxon>
        <taxon>Pentapetalae</taxon>
        <taxon>rosids</taxon>
        <taxon>malvids</taxon>
        <taxon>Brassicales</taxon>
        <taxon>Brassicaceae</taxon>
        <taxon>Brassiceae</taxon>
        <taxon>Brassica</taxon>
    </lineage>
</organism>
<gene>
    <name evidence="2" type="ORF">F2Q69_00032862</name>
</gene>
<name>A0A8S9SJJ2_BRACR</name>
<accession>A0A8S9SJJ2</accession>
<evidence type="ECO:0000313" key="2">
    <source>
        <dbReference type="EMBL" id="KAF3601751.1"/>
    </source>
</evidence>
<reference evidence="2" key="1">
    <citation type="submission" date="2019-12" db="EMBL/GenBank/DDBJ databases">
        <title>Genome sequencing and annotation of Brassica cretica.</title>
        <authorList>
            <person name="Studholme D.J."/>
            <person name="Sarris P."/>
        </authorList>
    </citation>
    <scope>NUCLEOTIDE SEQUENCE</scope>
    <source>
        <strain evidence="2">PFS-109/04</strain>
        <tissue evidence="2">Leaf</tissue>
    </source>
</reference>
<evidence type="ECO:0000313" key="3">
    <source>
        <dbReference type="Proteomes" id="UP000712600"/>
    </source>
</evidence>
<dbReference type="EMBL" id="QGKX02000004">
    <property type="protein sequence ID" value="KAF3601751.1"/>
    <property type="molecule type" value="Genomic_DNA"/>
</dbReference>
<dbReference type="Proteomes" id="UP000712600">
    <property type="component" value="Unassembled WGS sequence"/>
</dbReference>